<reference evidence="1 2" key="1">
    <citation type="submission" date="2020-11" db="EMBL/GenBank/DDBJ databases">
        <title>Fusibacter basophilias sp. nov.</title>
        <authorList>
            <person name="Qiu D."/>
        </authorList>
    </citation>
    <scope>NUCLEOTIDE SEQUENCE [LARGE SCALE GENOMIC DNA]</scope>
    <source>
        <strain evidence="1 2">Q10-2</strain>
    </source>
</reference>
<dbReference type="Proteomes" id="UP000614200">
    <property type="component" value="Unassembled WGS sequence"/>
</dbReference>
<protein>
    <submittedName>
        <fullName evidence="1">Uncharacterized protein</fullName>
    </submittedName>
</protein>
<keyword evidence="2" id="KW-1185">Reference proteome</keyword>
<proteinExistence type="predicted"/>
<evidence type="ECO:0000313" key="1">
    <source>
        <dbReference type="EMBL" id="MBF4691848.1"/>
    </source>
</evidence>
<dbReference type="EMBL" id="JADKNH010000001">
    <property type="protein sequence ID" value="MBF4691848.1"/>
    <property type="molecule type" value="Genomic_DNA"/>
</dbReference>
<sequence>MYYFYASQYTELCFNKVKAYMPNASLCWDLESIMISDDDKLIIEANLSDKIPKWVKKNQIVLLSEEPGGKDTIYMYQSYFEIIKKIKGQNKQVFSIISDEVNAMYAPLLSKAIISNNPVIICSFNPDTETDMLFDLSGESHLTLECIEPYLRKHPEHTFLELNFFKSLMDMTHPPKDLIINILDLLKDKYHLILNLMPIKNEFDLNLISISDYLIFIASEPTKLNVSIVEQLRHFNEQGVLHDIYLSAFDKKNEEWSNGLSKKFADLVKDCI</sequence>
<comment type="caution">
    <text evidence="1">The sequence shown here is derived from an EMBL/GenBank/DDBJ whole genome shotgun (WGS) entry which is preliminary data.</text>
</comment>
<gene>
    <name evidence="1" type="ORF">ISU02_01895</name>
</gene>
<dbReference type="RefSeq" id="WP_194700079.1">
    <property type="nucleotide sequence ID" value="NZ_JADKNH010000001.1"/>
</dbReference>
<accession>A0ABR9ZNZ6</accession>
<evidence type="ECO:0000313" key="2">
    <source>
        <dbReference type="Proteomes" id="UP000614200"/>
    </source>
</evidence>
<organism evidence="1 2">
    <name type="scientific">Fusibacter ferrireducens</name>
    <dbReference type="NCBI Taxonomy" id="2785058"/>
    <lineage>
        <taxon>Bacteria</taxon>
        <taxon>Bacillati</taxon>
        <taxon>Bacillota</taxon>
        <taxon>Clostridia</taxon>
        <taxon>Eubacteriales</taxon>
        <taxon>Eubacteriales Family XII. Incertae Sedis</taxon>
        <taxon>Fusibacter</taxon>
    </lineage>
</organism>
<name>A0ABR9ZNZ6_9FIRM</name>